<keyword evidence="8" id="KW-1185">Reference proteome</keyword>
<comment type="function">
    <text evidence="2">Plays a role in nonsense-mediated mRNA decay.</text>
</comment>
<dbReference type="GO" id="GO:0000184">
    <property type="term" value="P:nuclear-transcribed mRNA catabolic process, nonsense-mediated decay"/>
    <property type="evidence" value="ECO:0007669"/>
    <property type="project" value="UniProtKB-KW"/>
</dbReference>
<dbReference type="PANTHER" id="PTHR15696:SF5">
    <property type="entry name" value="NONSENSE-MEDIATED MRNA DECAY FACTOR SMG7"/>
    <property type="match status" value="1"/>
</dbReference>
<dbReference type="GO" id="GO:0070034">
    <property type="term" value="F:telomerase RNA binding"/>
    <property type="evidence" value="ECO:0007669"/>
    <property type="project" value="TreeGrafter"/>
</dbReference>
<feature type="region of interest" description="Disordered" evidence="4">
    <location>
        <begin position="687"/>
        <end position="772"/>
    </location>
</feature>
<evidence type="ECO:0000259" key="6">
    <source>
        <dbReference type="Pfam" id="PF10374"/>
    </source>
</evidence>
<gene>
    <name evidence="7" type="primary">smg7</name>
</gene>
<evidence type="ECO:0000256" key="4">
    <source>
        <dbReference type="SAM" id="MobiDB-lite"/>
    </source>
</evidence>
<feature type="compositionally biased region" description="Basic and acidic residues" evidence="4">
    <location>
        <begin position="1045"/>
        <end position="1054"/>
    </location>
</feature>
<keyword evidence="3" id="KW-0175">Coiled coil</keyword>
<accession>A0A8C2ZUC5</accession>
<dbReference type="PANTHER" id="PTHR15696">
    <property type="entry name" value="SMG-7 SUPPRESSOR WITH MORPHOLOGICAL EFFECT ON GENITALIA PROTEIN 7"/>
    <property type="match status" value="1"/>
</dbReference>
<dbReference type="Gene3D" id="1.25.40.10">
    <property type="entry name" value="Tetratricopeptide repeat domain"/>
    <property type="match status" value="1"/>
</dbReference>
<reference evidence="7" key="2">
    <citation type="submission" date="2025-09" db="UniProtKB">
        <authorList>
            <consortium name="Ensembl"/>
        </authorList>
    </citation>
    <scope>IDENTIFICATION</scope>
</reference>
<feature type="compositionally biased region" description="Basic and acidic residues" evidence="4">
    <location>
        <begin position="577"/>
        <end position="599"/>
    </location>
</feature>
<evidence type="ECO:0000313" key="7">
    <source>
        <dbReference type="Ensembl" id="ENSCLMP00005031563.1"/>
    </source>
</evidence>
<evidence type="ECO:0000256" key="1">
    <source>
        <dbReference type="ARBA" id="ARBA00023161"/>
    </source>
</evidence>
<dbReference type="InterPro" id="IPR045153">
    <property type="entry name" value="Est1/Ebs1-like"/>
</dbReference>
<evidence type="ECO:0000256" key="3">
    <source>
        <dbReference type="SAM" id="Coils"/>
    </source>
</evidence>
<feature type="coiled-coil region" evidence="3">
    <location>
        <begin position="257"/>
        <end position="288"/>
    </location>
</feature>
<dbReference type="InterPro" id="IPR018834">
    <property type="entry name" value="DNA/RNA-bd_Est1-type"/>
</dbReference>
<feature type="compositionally biased region" description="Low complexity" evidence="4">
    <location>
        <begin position="722"/>
        <end position="732"/>
    </location>
</feature>
<feature type="region of interest" description="Disordered" evidence="4">
    <location>
        <begin position="491"/>
        <end position="625"/>
    </location>
</feature>
<feature type="compositionally biased region" description="Polar residues" evidence="4">
    <location>
        <begin position="995"/>
        <end position="1007"/>
    </location>
</feature>
<dbReference type="GeneTree" id="ENSGT00940000158333"/>
<dbReference type="Proteomes" id="UP000694565">
    <property type="component" value="Unplaced"/>
</dbReference>
<feature type="domain" description="DNA/RNA-binding" evidence="5">
    <location>
        <begin position="166"/>
        <end position="425"/>
    </location>
</feature>
<feature type="compositionally biased region" description="Polar residues" evidence="4">
    <location>
        <begin position="1081"/>
        <end position="1122"/>
    </location>
</feature>
<comment type="subcellular location">
    <subcellularLocation>
        <location evidence="2">Nucleus</location>
    </subcellularLocation>
</comment>
<dbReference type="Ensembl" id="ENSCLMT00005032925.1">
    <property type="protein sequence ID" value="ENSCLMP00005031563.1"/>
    <property type="gene ID" value="ENSCLMG00005012863.1"/>
</dbReference>
<feature type="compositionally biased region" description="Basic and acidic residues" evidence="4">
    <location>
        <begin position="608"/>
        <end position="620"/>
    </location>
</feature>
<dbReference type="SUPFAM" id="SSF48452">
    <property type="entry name" value="TPR-like"/>
    <property type="match status" value="1"/>
</dbReference>
<feature type="region of interest" description="Disordered" evidence="4">
    <location>
        <begin position="856"/>
        <end position="880"/>
    </location>
</feature>
<feature type="compositionally biased region" description="Low complexity" evidence="4">
    <location>
        <begin position="1008"/>
        <end position="1022"/>
    </location>
</feature>
<organism evidence="7 8">
    <name type="scientific">Cyclopterus lumpus</name>
    <name type="common">Lumpsucker</name>
    <dbReference type="NCBI Taxonomy" id="8103"/>
    <lineage>
        <taxon>Eukaryota</taxon>
        <taxon>Metazoa</taxon>
        <taxon>Chordata</taxon>
        <taxon>Craniata</taxon>
        <taxon>Vertebrata</taxon>
        <taxon>Euteleostomi</taxon>
        <taxon>Actinopterygii</taxon>
        <taxon>Neopterygii</taxon>
        <taxon>Teleostei</taxon>
        <taxon>Neoteleostei</taxon>
        <taxon>Acanthomorphata</taxon>
        <taxon>Eupercaria</taxon>
        <taxon>Perciformes</taxon>
        <taxon>Cottioidei</taxon>
        <taxon>Cottales</taxon>
        <taxon>Cyclopteridae</taxon>
        <taxon>Cyclopterus</taxon>
    </lineage>
</organism>
<evidence type="ECO:0000256" key="2">
    <source>
        <dbReference type="RuleBase" id="RU369098"/>
    </source>
</evidence>
<feature type="compositionally biased region" description="Basic and acidic residues" evidence="4">
    <location>
        <begin position="546"/>
        <end position="568"/>
    </location>
</feature>
<feature type="compositionally biased region" description="Low complexity" evidence="4">
    <location>
        <begin position="741"/>
        <end position="759"/>
    </location>
</feature>
<dbReference type="Pfam" id="PF10374">
    <property type="entry name" value="EST1"/>
    <property type="match status" value="1"/>
</dbReference>
<proteinExistence type="predicted"/>
<dbReference type="GO" id="GO:0005697">
    <property type="term" value="C:telomerase holoenzyme complex"/>
    <property type="evidence" value="ECO:0007669"/>
    <property type="project" value="TreeGrafter"/>
</dbReference>
<dbReference type="Pfam" id="PF10373">
    <property type="entry name" value="EST1_DNA_bind"/>
    <property type="match status" value="1"/>
</dbReference>
<feature type="region of interest" description="Disordered" evidence="4">
    <location>
        <begin position="990"/>
        <end position="1054"/>
    </location>
</feature>
<feature type="domain" description="Telomerase activating protein Est1-like N-terminal" evidence="6">
    <location>
        <begin position="51"/>
        <end position="163"/>
    </location>
</feature>
<dbReference type="GO" id="GO:0042162">
    <property type="term" value="F:telomeric DNA binding"/>
    <property type="evidence" value="ECO:0007669"/>
    <property type="project" value="TreeGrafter"/>
</dbReference>
<feature type="compositionally biased region" description="Polar residues" evidence="4">
    <location>
        <begin position="503"/>
        <end position="515"/>
    </location>
</feature>
<keyword evidence="2" id="KW-0539">Nucleus</keyword>
<reference evidence="7" key="1">
    <citation type="submission" date="2025-08" db="UniProtKB">
        <authorList>
            <consortium name="Ensembl"/>
        </authorList>
    </citation>
    <scope>IDENTIFICATION</scope>
</reference>
<evidence type="ECO:0000313" key="8">
    <source>
        <dbReference type="Proteomes" id="UP000694565"/>
    </source>
</evidence>
<sequence>CLLCLLQAEALKADMTDSKLGAAEVWTSRQALQDLYQKMLVTDLEYALDKKVEQDLWNHAFKNQITTLQSQAKNRANPNRSEVQANLSLFLEAASGFYTQLLQELCTVFNVDLPCRVKSSQLGIISNKPGGGAIVTPQPSSCSYICQHCLVHLGDIARYRNQTSQAESYYRHAAQLVPSNGQPYNQLAILASSKGDHLTTIFYYCRSIAVKFPFPAASTNLQKALSKALESRDEVKTKWSVADFIRAFIKFHGHVYLSKSLDKLDLLREKLEEQFQRLILQKAFSSQQLVHITVINLFGLHHLRDLSTDGGEQSFSGEQQTSWFQLLGLFMSFLGVMCSRALLNKNRGEEIMGECPLPAIKVSLDWLKLRPSVFPEAAVDQRQHVWPWLVSILNSFQPKEDDVSCCSVTPLPEEFELQGFLALRPALRSLDFTKGHQGVLLDRDGLPVHTRHQRLISLGKWVADNQPGLIRCRASEDGVLVFITDIPEQAVEEPQEKEAPVLQESSNAEQTANDGGNSGLKSVLSAGKTQSSWPDCGERPVVTFKENIKPREPSRHLKDSGKERRDLAKGSGVAGKGEPKRDGKRKSEPKKAGYEKSNDTVKQVKAQPELRKTPVSEAKKTPVTQTQTTCSSQFIPIHHPGAFPPLPSRPGFPPSAYVIPPPVAFPGLQVNPGFTFSTGVSVPGPFLQPGVHTQAGKPSHIPYSQQRPSGPGPGPGPGASGPGPMNQGQQPQALQQSVHLQVQQAMSQQQQSPTKPGQQIGMGKSPPHHPGLQQYMQVQDQPAQMWSQAQKIPPMPMSLKAPQQAFYLAAQDPLKLYEQQLDKKLKFPTVNMQDFYWEPAYRMGDGLAVMGDRMKRPGVMGSEQDGSTGPRGPPFEDNKPLLPPDLLKTLADFVEEEELVFSKPPDFFQALGGPLSSAPGPNIFLPNQIRMESGPEVGPPPSSLLPISGFPMQEYNQNSIFSQAYGKTLPPGSKPDAPMMHQEPSLYSLFEGTPWSPSLPASSDHSTPASQSPHSSNPSSLPSSPPTHNHGAMPFSNFGPIGTPDSRDRRMVDRWKADKTGAVSGFGLDYLPAAASSAASDTSWHQAGPTGSSWTNQESPMEESSSTVLLDSLKSIWSSSMMQPGPSALEQLLLQQKQKQQRGHGAMNPPH</sequence>
<protein>
    <recommendedName>
        <fullName evidence="2">Nonsense-mediated mRNA decay factor</fullName>
    </recommendedName>
</protein>
<name>A0A8C2ZUC5_CYCLU</name>
<dbReference type="InterPro" id="IPR019458">
    <property type="entry name" value="Est1-like_N"/>
</dbReference>
<evidence type="ECO:0000259" key="5">
    <source>
        <dbReference type="Pfam" id="PF10373"/>
    </source>
</evidence>
<keyword evidence="1 2" id="KW-0866">Nonsense-mediated mRNA decay</keyword>
<dbReference type="AlphaFoldDB" id="A0A8C2ZUC5"/>
<dbReference type="InterPro" id="IPR011990">
    <property type="entry name" value="TPR-like_helical_dom_sf"/>
</dbReference>
<feature type="region of interest" description="Disordered" evidence="4">
    <location>
        <begin position="1075"/>
        <end position="1151"/>
    </location>
</feature>